<dbReference type="InterPro" id="IPR010753">
    <property type="entry name" value="DUF1330"/>
</dbReference>
<dbReference type="InterPro" id="IPR011008">
    <property type="entry name" value="Dimeric_a/b-barrel"/>
</dbReference>
<dbReference type="RefSeq" id="WP_145027718.1">
    <property type="nucleotide sequence ID" value="NZ_CP036271.1"/>
</dbReference>
<dbReference type="Gene3D" id="3.30.70.100">
    <property type="match status" value="1"/>
</dbReference>
<reference evidence="2 3" key="1">
    <citation type="submission" date="2019-02" db="EMBL/GenBank/DDBJ databases">
        <title>Deep-cultivation of Planctomycetes and their phenomic and genomic characterization uncovers novel biology.</title>
        <authorList>
            <person name="Wiegand S."/>
            <person name="Jogler M."/>
            <person name="Boedeker C."/>
            <person name="Pinto D."/>
            <person name="Vollmers J."/>
            <person name="Rivas-Marin E."/>
            <person name="Kohn T."/>
            <person name="Peeters S.H."/>
            <person name="Heuer A."/>
            <person name="Rast P."/>
            <person name="Oberbeckmann S."/>
            <person name="Bunk B."/>
            <person name="Jeske O."/>
            <person name="Meyerdierks A."/>
            <person name="Storesund J.E."/>
            <person name="Kallscheuer N."/>
            <person name="Luecker S."/>
            <person name="Lage O.M."/>
            <person name="Pohl T."/>
            <person name="Merkel B.J."/>
            <person name="Hornburger P."/>
            <person name="Mueller R.-W."/>
            <person name="Bruemmer F."/>
            <person name="Labrenz M."/>
            <person name="Spormann A.M."/>
            <person name="Op den Camp H."/>
            <person name="Overmann J."/>
            <person name="Amann R."/>
            <person name="Jetten M.S.M."/>
            <person name="Mascher T."/>
            <person name="Medema M.H."/>
            <person name="Devos D.P."/>
            <person name="Kaster A.-K."/>
            <person name="Ovreas L."/>
            <person name="Rohde M."/>
            <person name="Galperin M.Y."/>
            <person name="Jogler C."/>
        </authorList>
    </citation>
    <scope>NUCLEOTIDE SEQUENCE [LARGE SCALE GENOMIC DNA]</scope>
    <source>
        <strain evidence="2 3">Pan44</strain>
    </source>
</reference>
<dbReference type="PANTHER" id="PTHR41521">
    <property type="match status" value="1"/>
</dbReference>
<dbReference type="AlphaFoldDB" id="A0A517S9Y5"/>
<feature type="domain" description="DUF1330" evidence="1">
    <location>
        <begin position="2"/>
        <end position="95"/>
    </location>
</feature>
<sequence>MSAYAIFIKEKTVDPDELTVYAGKAGASLDGHPARVLAAYGGHVTLEGPDHEGVVIVEFPTLEAAKAWYESPAYREAREYRFRGAQYRAMIVEGL</sequence>
<dbReference type="InParanoid" id="A0A517S9Y5"/>
<name>A0A517S9Y5_9PLAN</name>
<dbReference type="Pfam" id="PF07045">
    <property type="entry name" value="DUF1330"/>
    <property type="match status" value="1"/>
</dbReference>
<keyword evidence="3" id="KW-1185">Reference proteome</keyword>
<dbReference type="PANTHER" id="PTHR41521:SF4">
    <property type="entry name" value="BLR0684 PROTEIN"/>
    <property type="match status" value="1"/>
</dbReference>
<gene>
    <name evidence="2" type="ORF">Pan44_09520</name>
</gene>
<proteinExistence type="predicted"/>
<dbReference type="KEGG" id="ccos:Pan44_09520"/>
<protein>
    <recommendedName>
        <fullName evidence="1">DUF1330 domain-containing protein</fullName>
    </recommendedName>
</protein>
<accession>A0A517S9Y5</accession>
<evidence type="ECO:0000313" key="3">
    <source>
        <dbReference type="Proteomes" id="UP000315700"/>
    </source>
</evidence>
<evidence type="ECO:0000259" key="1">
    <source>
        <dbReference type="Pfam" id="PF07045"/>
    </source>
</evidence>
<dbReference type="OrthoDB" id="516779at2"/>
<organism evidence="2 3">
    <name type="scientific">Caulifigura coniformis</name>
    <dbReference type="NCBI Taxonomy" id="2527983"/>
    <lineage>
        <taxon>Bacteria</taxon>
        <taxon>Pseudomonadati</taxon>
        <taxon>Planctomycetota</taxon>
        <taxon>Planctomycetia</taxon>
        <taxon>Planctomycetales</taxon>
        <taxon>Planctomycetaceae</taxon>
        <taxon>Caulifigura</taxon>
    </lineage>
</organism>
<dbReference type="SUPFAM" id="SSF54909">
    <property type="entry name" value="Dimeric alpha+beta barrel"/>
    <property type="match status" value="1"/>
</dbReference>
<dbReference type="EMBL" id="CP036271">
    <property type="protein sequence ID" value="QDT52939.1"/>
    <property type="molecule type" value="Genomic_DNA"/>
</dbReference>
<dbReference type="Proteomes" id="UP000315700">
    <property type="component" value="Chromosome"/>
</dbReference>
<evidence type="ECO:0000313" key="2">
    <source>
        <dbReference type="EMBL" id="QDT52939.1"/>
    </source>
</evidence>